<dbReference type="GO" id="GO:0005868">
    <property type="term" value="C:cytoplasmic dynein complex"/>
    <property type="evidence" value="ECO:0007669"/>
    <property type="project" value="TreeGrafter"/>
</dbReference>
<comment type="similarity">
    <text evidence="10">Belongs to the dynein light chain family.</text>
</comment>
<evidence type="ECO:0000313" key="11">
    <source>
        <dbReference type="EMBL" id="CDI76196.1"/>
    </source>
</evidence>
<dbReference type="EMBL" id="HG670333">
    <property type="protein sequence ID" value="CDI76196.1"/>
    <property type="molecule type" value="Genomic_DNA"/>
</dbReference>
<sequence length="108" mass="12485">MFGDVAQPEEYQTVEFTVYKNAKVMSPFDMPDYMLDYTIAKAKELLEGDNGSNAQEVATALKRDLDEKWQPCWHVTVGKNFASYVVHQKRRFVYFSIGKISFLAYKAQ</sequence>
<keyword evidence="3" id="KW-0813">Transport</keyword>
<keyword evidence="12" id="KW-1185">Reference proteome</keyword>
<dbReference type="GO" id="GO:0051028">
    <property type="term" value="P:mRNA transport"/>
    <property type="evidence" value="ECO:0007669"/>
    <property type="project" value="UniProtKB-KW"/>
</dbReference>
<dbReference type="InterPro" id="IPR037177">
    <property type="entry name" value="DLC_sf"/>
</dbReference>
<evidence type="ECO:0000256" key="3">
    <source>
        <dbReference type="ARBA" id="ARBA00022448"/>
    </source>
</evidence>
<dbReference type="OrthoDB" id="10033309at2759"/>
<dbReference type="FunFam" id="3.30.740.10:FF:000005">
    <property type="entry name" value="Dynein light chain"/>
    <property type="match status" value="1"/>
</dbReference>
<dbReference type="GO" id="GO:0005874">
    <property type="term" value="C:microtubule"/>
    <property type="evidence" value="ECO:0007669"/>
    <property type="project" value="UniProtKB-KW"/>
</dbReference>
<dbReference type="GO" id="GO:0015031">
    <property type="term" value="P:protein transport"/>
    <property type="evidence" value="ECO:0007669"/>
    <property type="project" value="UniProtKB-KW"/>
</dbReference>
<dbReference type="SUPFAM" id="SSF54648">
    <property type="entry name" value="DLC"/>
    <property type="match status" value="1"/>
</dbReference>
<keyword evidence="4 10" id="KW-0963">Cytoplasm</keyword>
<evidence type="ECO:0000256" key="10">
    <source>
        <dbReference type="RuleBase" id="RU365010"/>
    </source>
</evidence>
<dbReference type="GO" id="GO:0005634">
    <property type="term" value="C:nucleus"/>
    <property type="evidence" value="ECO:0007669"/>
    <property type="project" value="UniProtKB-SubCell"/>
</dbReference>
<name>U6G7G8_EIMAC</name>
<dbReference type="Pfam" id="PF01221">
    <property type="entry name" value="Dynein_light"/>
    <property type="match status" value="1"/>
</dbReference>
<protein>
    <recommendedName>
        <fullName evidence="10">Dynein light chain</fullName>
    </recommendedName>
</protein>
<dbReference type="GeneID" id="25269736"/>
<keyword evidence="9" id="KW-0539">Nucleus</keyword>
<organism evidence="11 12">
    <name type="scientific">Eimeria acervulina</name>
    <name type="common">Coccidian parasite</name>
    <dbReference type="NCBI Taxonomy" id="5801"/>
    <lineage>
        <taxon>Eukaryota</taxon>
        <taxon>Sar</taxon>
        <taxon>Alveolata</taxon>
        <taxon>Apicomplexa</taxon>
        <taxon>Conoidasida</taxon>
        <taxon>Coccidia</taxon>
        <taxon>Eucoccidiorida</taxon>
        <taxon>Eimeriorina</taxon>
        <taxon>Eimeriidae</taxon>
        <taxon>Eimeria</taxon>
    </lineage>
</organism>
<reference evidence="11" key="1">
    <citation type="submission" date="2013-10" db="EMBL/GenBank/DDBJ databases">
        <title>Genomic analysis of the causative agents of coccidiosis in chickens.</title>
        <authorList>
            <person name="Reid A.J."/>
            <person name="Blake D."/>
            <person name="Billington K."/>
            <person name="Browne H."/>
            <person name="Dunn M."/>
            <person name="Hung S."/>
            <person name="Kawahara F."/>
            <person name="Miranda-Saavedra D."/>
            <person name="Mourier T."/>
            <person name="Nagra H."/>
            <person name="Otto T.D."/>
            <person name="Rawlings N."/>
            <person name="Sanchez A."/>
            <person name="Sanders M."/>
            <person name="Subramaniam C."/>
            <person name="Tay Y."/>
            <person name="Dear P."/>
            <person name="Doerig C."/>
            <person name="Gruber A."/>
            <person name="Parkinson J."/>
            <person name="Shirley M."/>
            <person name="Wan K.L."/>
            <person name="Berriman M."/>
            <person name="Tomley F."/>
            <person name="Pain A."/>
        </authorList>
    </citation>
    <scope>NUCLEOTIDE SEQUENCE</scope>
    <source>
        <strain evidence="11">Houghton</strain>
    </source>
</reference>
<proteinExistence type="inferred from homology"/>
<evidence type="ECO:0000256" key="2">
    <source>
        <dbReference type="ARBA" id="ARBA00004245"/>
    </source>
</evidence>
<keyword evidence="5 10" id="KW-0493">Microtubule</keyword>
<evidence type="ECO:0000256" key="8">
    <source>
        <dbReference type="ARBA" id="ARBA00023212"/>
    </source>
</evidence>
<evidence type="ECO:0000256" key="4">
    <source>
        <dbReference type="ARBA" id="ARBA00022490"/>
    </source>
</evidence>
<evidence type="ECO:0000313" key="12">
    <source>
        <dbReference type="Proteomes" id="UP000018050"/>
    </source>
</evidence>
<keyword evidence="8 10" id="KW-0206">Cytoskeleton</keyword>
<dbReference type="OMA" id="THESRRM"/>
<keyword evidence="7" id="KW-0653">Protein transport</keyword>
<keyword evidence="10" id="KW-0505">Motor protein</keyword>
<gene>
    <name evidence="11" type="ORF">EAH_00016660</name>
</gene>
<dbReference type="PANTHER" id="PTHR11886">
    <property type="entry name" value="DYNEIN LIGHT CHAIN"/>
    <property type="match status" value="1"/>
</dbReference>
<evidence type="ECO:0000256" key="9">
    <source>
        <dbReference type="ARBA" id="ARBA00023242"/>
    </source>
</evidence>
<dbReference type="SMART" id="SM01375">
    <property type="entry name" value="Dynein_light"/>
    <property type="match status" value="1"/>
</dbReference>
<evidence type="ECO:0000256" key="6">
    <source>
        <dbReference type="ARBA" id="ARBA00022816"/>
    </source>
</evidence>
<evidence type="ECO:0000256" key="5">
    <source>
        <dbReference type="ARBA" id="ARBA00022701"/>
    </source>
</evidence>
<accession>U6G7G8</accession>
<dbReference type="Gene3D" id="3.30.740.10">
    <property type="entry name" value="Protein Inhibitor Of Neuronal Nitric Oxide Synthase"/>
    <property type="match status" value="1"/>
</dbReference>
<evidence type="ECO:0000256" key="7">
    <source>
        <dbReference type="ARBA" id="ARBA00022927"/>
    </source>
</evidence>
<dbReference type="Proteomes" id="UP000018050">
    <property type="component" value="Unassembled WGS sequence"/>
</dbReference>
<dbReference type="GO" id="GO:0045505">
    <property type="term" value="F:dynein intermediate chain binding"/>
    <property type="evidence" value="ECO:0007669"/>
    <property type="project" value="TreeGrafter"/>
</dbReference>
<reference evidence="11" key="2">
    <citation type="submission" date="2013-10" db="EMBL/GenBank/DDBJ databases">
        <authorList>
            <person name="Aslett M."/>
        </authorList>
    </citation>
    <scope>NUCLEOTIDE SEQUENCE</scope>
    <source>
        <strain evidence="11">Houghton</strain>
    </source>
</reference>
<keyword evidence="6" id="KW-0509">mRNA transport</keyword>
<comment type="subcellular location">
    <subcellularLocation>
        <location evidence="2 10">Cytoplasm</location>
        <location evidence="2 10">Cytoskeleton</location>
    </subcellularLocation>
    <subcellularLocation>
        <location evidence="1">Nucleus</location>
    </subcellularLocation>
</comment>
<dbReference type="VEuPathDB" id="ToxoDB:EAH_00016660"/>
<dbReference type="AlphaFoldDB" id="U6G7G8"/>
<dbReference type="GO" id="GO:0007017">
    <property type="term" value="P:microtubule-based process"/>
    <property type="evidence" value="ECO:0007669"/>
    <property type="project" value="InterPro"/>
</dbReference>
<dbReference type="InterPro" id="IPR001372">
    <property type="entry name" value="Dynein_light_chain_typ-1/2"/>
</dbReference>
<dbReference type="RefSeq" id="XP_013253216.1">
    <property type="nucleotide sequence ID" value="XM_013397762.1"/>
</dbReference>
<dbReference type="PANTHER" id="PTHR11886:SF35">
    <property type="entry name" value="DYNEIN LIGHT CHAIN"/>
    <property type="match status" value="1"/>
</dbReference>
<evidence type="ECO:0000256" key="1">
    <source>
        <dbReference type="ARBA" id="ARBA00004123"/>
    </source>
</evidence>
<keyword evidence="10" id="KW-0243">Dynein</keyword>